<sequence length="108" mass="11527">MSGAGNDMLVPAPDARSTRHAAGLQCHGFVAGMDQQHLRLAAREGGHHAPLGRGRHGGDRHGQGLAGLFGHARPHAAQHQPAHGRHLYAGGRSRFWLGRQCRIADKAQ</sequence>
<name>A0A645IHI9_9ZZZZ</name>
<dbReference type="AlphaFoldDB" id="A0A645IHI9"/>
<comment type="caution">
    <text evidence="2">The sequence shown here is derived from an EMBL/GenBank/DDBJ whole genome shotgun (WGS) entry which is preliminary data.</text>
</comment>
<organism evidence="2">
    <name type="scientific">bioreactor metagenome</name>
    <dbReference type="NCBI Taxonomy" id="1076179"/>
    <lineage>
        <taxon>unclassified sequences</taxon>
        <taxon>metagenomes</taxon>
        <taxon>ecological metagenomes</taxon>
    </lineage>
</organism>
<proteinExistence type="predicted"/>
<dbReference type="EMBL" id="VSSQ01115220">
    <property type="protein sequence ID" value="MPN50758.1"/>
    <property type="molecule type" value="Genomic_DNA"/>
</dbReference>
<gene>
    <name evidence="2" type="ORF">SDC9_198391</name>
</gene>
<protein>
    <submittedName>
        <fullName evidence="2">Uncharacterized protein</fullName>
    </submittedName>
</protein>
<evidence type="ECO:0000313" key="2">
    <source>
        <dbReference type="EMBL" id="MPN50758.1"/>
    </source>
</evidence>
<evidence type="ECO:0000256" key="1">
    <source>
        <dbReference type="SAM" id="MobiDB-lite"/>
    </source>
</evidence>
<reference evidence="2" key="1">
    <citation type="submission" date="2019-08" db="EMBL/GenBank/DDBJ databases">
        <authorList>
            <person name="Kucharzyk K."/>
            <person name="Murdoch R.W."/>
            <person name="Higgins S."/>
            <person name="Loffler F."/>
        </authorList>
    </citation>
    <scope>NUCLEOTIDE SEQUENCE</scope>
</reference>
<feature type="region of interest" description="Disordered" evidence="1">
    <location>
        <begin position="44"/>
        <end position="67"/>
    </location>
</feature>
<accession>A0A645IHI9</accession>